<dbReference type="GO" id="GO:0005249">
    <property type="term" value="F:voltage-gated potassium channel activity"/>
    <property type="evidence" value="ECO:0007669"/>
    <property type="project" value="InterPro"/>
</dbReference>
<dbReference type="InterPro" id="IPR003974">
    <property type="entry name" value="K_chnl_volt-dep_Kv3"/>
</dbReference>
<evidence type="ECO:0000256" key="5">
    <source>
        <dbReference type="ARBA" id="ARBA00023065"/>
    </source>
</evidence>
<dbReference type="PRINTS" id="PR01498">
    <property type="entry name" value="SHAWCHANNEL"/>
</dbReference>
<keyword evidence="2" id="KW-0813">Transport</keyword>
<evidence type="ECO:0000259" key="8">
    <source>
        <dbReference type="Pfam" id="PF02214"/>
    </source>
</evidence>
<sequence>MEFLNHKNDKLEKTIGALYIEISGLDVSELANKKKINDLTTSCSKLETENNALRYDSCDCKIKNQSRLRQNQNKEQNVNHDLSRGRRRHHYNKAVIWHYITRVSAMDKCTILNVGGMKFITENTTLKKYPETRLGLLSNQSKEYISEKGFYFFDRNPELFNIILDFYRNNEVHIPSGTCGSLVEKELEF</sequence>
<name>A0A6J8CR60_MYTCO</name>
<dbReference type="GO" id="GO:0001508">
    <property type="term" value="P:action potential"/>
    <property type="evidence" value="ECO:0007669"/>
    <property type="project" value="TreeGrafter"/>
</dbReference>
<dbReference type="Pfam" id="PF02214">
    <property type="entry name" value="BTB_2"/>
    <property type="match status" value="1"/>
</dbReference>
<proteinExistence type="predicted"/>
<feature type="domain" description="Potassium channel tetramerisation-type BTB" evidence="8">
    <location>
        <begin position="112"/>
        <end position="189"/>
    </location>
</feature>
<dbReference type="InterPro" id="IPR003131">
    <property type="entry name" value="T1-type_BTB"/>
</dbReference>
<dbReference type="GO" id="GO:0008076">
    <property type="term" value="C:voltage-gated potassium channel complex"/>
    <property type="evidence" value="ECO:0007669"/>
    <property type="project" value="InterPro"/>
</dbReference>
<dbReference type="EMBL" id="CACVKT020005772">
    <property type="protein sequence ID" value="CAC5397777.1"/>
    <property type="molecule type" value="Genomic_DNA"/>
</dbReference>
<evidence type="ECO:0000256" key="6">
    <source>
        <dbReference type="ARBA" id="ARBA00023136"/>
    </source>
</evidence>
<dbReference type="OrthoDB" id="6153977at2759"/>
<comment type="subcellular location">
    <subcellularLocation>
        <location evidence="1">Membrane</location>
        <topology evidence="1">Multi-pass membrane protein</topology>
    </subcellularLocation>
</comment>
<dbReference type="Proteomes" id="UP000507470">
    <property type="component" value="Unassembled WGS sequence"/>
</dbReference>
<evidence type="ECO:0000313" key="9">
    <source>
        <dbReference type="EMBL" id="CAC5397777.1"/>
    </source>
</evidence>
<keyword evidence="7" id="KW-0407">Ion channel</keyword>
<dbReference type="InterPro" id="IPR028325">
    <property type="entry name" value="VG_K_chnl"/>
</dbReference>
<dbReference type="SUPFAM" id="SSF54695">
    <property type="entry name" value="POZ domain"/>
    <property type="match status" value="1"/>
</dbReference>
<dbReference type="Gene3D" id="3.30.710.10">
    <property type="entry name" value="Potassium Channel Kv1.1, Chain A"/>
    <property type="match status" value="1"/>
</dbReference>
<keyword evidence="6" id="KW-0472">Membrane</keyword>
<evidence type="ECO:0000313" key="10">
    <source>
        <dbReference type="Proteomes" id="UP000507470"/>
    </source>
</evidence>
<evidence type="ECO:0000256" key="7">
    <source>
        <dbReference type="ARBA" id="ARBA00023303"/>
    </source>
</evidence>
<reference evidence="9 10" key="1">
    <citation type="submission" date="2020-06" db="EMBL/GenBank/DDBJ databases">
        <authorList>
            <person name="Li R."/>
            <person name="Bekaert M."/>
        </authorList>
    </citation>
    <scope>NUCLEOTIDE SEQUENCE [LARGE SCALE GENOMIC DNA]</scope>
    <source>
        <strain evidence="10">wild</strain>
    </source>
</reference>
<dbReference type="GO" id="GO:0051260">
    <property type="term" value="P:protein homooligomerization"/>
    <property type="evidence" value="ECO:0007669"/>
    <property type="project" value="InterPro"/>
</dbReference>
<evidence type="ECO:0000256" key="1">
    <source>
        <dbReference type="ARBA" id="ARBA00004141"/>
    </source>
</evidence>
<gene>
    <name evidence="9" type="ORF">MCOR_32193</name>
</gene>
<protein>
    <recommendedName>
        <fullName evidence="8">Potassium channel tetramerisation-type BTB domain-containing protein</fullName>
    </recommendedName>
</protein>
<keyword evidence="4" id="KW-1133">Transmembrane helix</keyword>
<keyword evidence="10" id="KW-1185">Reference proteome</keyword>
<evidence type="ECO:0000256" key="3">
    <source>
        <dbReference type="ARBA" id="ARBA00022692"/>
    </source>
</evidence>
<dbReference type="PANTHER" id="PTHR11537">
    <property type="entry name" value="VOLTAGE-GATED POTASSIUM CHANNEL"/>
    <property type="match status" value="1"/>
</dbReference>
<dbReference type="InterPro" id="IPR011333">
    <property type="entry name" value="SKP1/BTB/POZ_sf"/>
</dbReference>
<keyword evidence="3" id="KW-0812">Transmembrane</keyword>
<dbReference type="PANTHER" id="PTHR11537:SF254">
    <property type="entry name" value="POTASSIUM VOLTAGE-GATED CHANNEL PROTEIN SHAB"/>
    <property type="match status" value="1"/>
</dbReference>
<evidence type="ECO:0000256" key="2">
    <source>
        <dbReference type="ARBA" id="ARBA00022448"/>
    </source>
</evidence>
<evidence type="ECO:0000256" key="4">
    <source>
        <dbReference type="ARBA" id="ARBA00022989"/>
    </source>
</evidence>
<accession>A0A6J8CR60</accession>
<organism evidence="9 10">
    <name type="scientific">Mytilus coruscus</name>
    <name type="common">Sea mussel</name>
    <dbReference type="NCBI Taxonomy" id="42192"/>
    <lineage>
        <taxon>Eukaryota</taxon>
        <taxon>Metazoa</taxon>
        <taxon>Spiralia</taxon>
        <taxon>Lophotrochozoa</taxon>
        <taxon>Mollusca</taxon>
        <taxon>Bivalvia</taxon>
        <taxon>Autobranchia</taxon>
        <taxon>Pteriomorphia</taxon>
        <taxon>Mytilida</taxon>
        <taxon>Mytiloidea</taxon>
        <taxon>Mytilidae</taxon>
        <taxon>Mytilinae</taxon>
        <taxon>Mytilus</taxon>
    </lineage>
</organism>
<keyword evidence="5" id="KW-0406">Ion transport</keyword>
<dbReference type="CDD" id="cd18317">
    <property type="entry name" value="BTB_POZ_Kv"/>
    <property type="match status" value="1"/>
</dbReference>
<dbReference type="AlphaFoldDB" id="A0A6J8CR60"/>